<dbReference type="RefSeq" id="XP_001806520.1">
    <property type="nucleotide sequence ID" value="XM_001806468.1"/>
</dbReference>
<gene>
    <name evidence="1" type="ORF">SNOG_16402</name>
</gene>
<dbReference type="GeneID" id="5983451"/>
<dbReference type="KEGG" id="pno:SNOG_16402"/>
<dbReference type="AlphaFoldDB" id="Q0TVS5"/>
<proteinExistence type="predicted"/>
<accession>Q0TVS5</accession>
<name>Q0TVS5_PHANO</name>
<dbReference type="HOGENOM" id="CLU_3351309_0_0_1"/>
<reference evidence="2" key="1">
    <citation type="journal article" date="2007" name="Plant Cell">
        <title>Dothideomycete-plant interactions illuminated by genome sequencing and EST analysis of the wheat pathogen Stagonospora nodorum.</title>
        <authorList>
            <person name="Hane J.K."/>
            <person name="Lowe R.G."/>
            <person name="Solomon P.S."/>
            <person name="Tan K.C."/>
            <person name="Schoch C.L."/>
            <person name="Spatafora J.W."/>
            <person name="Crous P.W."/>
            <person name="Kodira C."/>
            <person name="Birren B.W."/>
            <person name="Galagan J.E."/>
            <person name="Torriani S.F."/>
            <person name="McDonald B.A."/>
            <person name="Oliver R.P."/>
        </authorList>
    </citation>
    <scope>NUCLEOTIDE SEQUENCE [LARGE SCALE GENOMIC DNA]</scope>
    <source>
        <strain evidence="2">SN15 / ATCC MYA-4574 / FGSC 10173</strain>
    </source>
</reference>
<evidence type="ECO:0000313" key="1">
    <source>
        <dbReference type="EMBL" id="EAT76227.1"/>
    </source>
</evidence>
<evidence type="ECO:0000313" key="2">
    <source>
        <dbReference type="Proteomes" id="UP000001055"/>
    </source>
</evidence>
<organism evidence="1 2">
    <name type="scientific">Phaeosphaeria nodorum (strain SN15 / ATCC MYA-4574 / FGSC 10173)</name>
    <name type="common">Glume blotch fungus</name>
    <name type="synonym">Parastagonospora nodorum</name>
    <dbReference type="NCBI Taxonomy" id="321614"/>
    <lineage>
        <taxon>Eukaryota</taxon>
        <taxon>Fungi</taxon>
        <taxon>Dikarya</taxon>
        <taxon>Ascomycota</taxon>
        <taxon>Pezizomycotina</taxon>
        <taxon>Dothideomycetes</taxon>
        <taxon>Pleosporomycetidae</taxon>
        <taxon>Pleosporales</taxon>
        <taxon>Pleosporineae</taxon>
        <taxon>Phaeosphaeriaceae</taxon>
        <taxon>Parastagonospora</taxon>
    </lineage>
</organism>
<dbReference type="Proteomes" id="UP000001055">
    <property type="component" value="Unassembled WGS sequence"/>
</dbReference>
<dbReference type="EMBL" id="CH445371">
    <property type="protein sequence ID" value="EAT76227.1"/>
    <property type="molecule type" value="Genomic_DNA"/>
</dbReference>
<sequence>MGFEMQTRNCLVQANSNLQEYLQGPFEACLWVSLFSP</sequence>
<dbReference type="InParanoid" id="Q0TVS5"/>
<protein>
    <submittedName>
        <fullName evidence="1">Uncharacterized protein</fullName>
    </submittedName>
</protein>